<keyword evidence="2 7" id="KW-0813">Transport</keyword>
<dbReference type="GO" id="GO:0009279">
    <property type="term" value="C:cell outer membrane"/>
    <property type="evidence" value="ECO:0007669"/>
    <property type="project" value="UniProtKB-SubCell"/>
</dbReference>
<dbReference type="NCBIfam" id="TIGR04057">
    <property type="entry name" value="SusC_RagA_signa"/>
    <property type="match status" value="1"/>
</dbReference>
<dbReference type="Gene3D" id="2.40.170.20">
    <property type="entry name" value="TonB-dependent receptor, beta-barrel domain"/>
    <property type="match status" value="1"/>
</dbReference>
<dbReference type="InterPro" id="IPR037066">
    <property type="entry name" value="Plug_dom_sf"/>
</dbReference>
<dbReference type="InterPro" id="IPR012910">
    <property type="entry name" value="Plug_dom"/>
</dbReference>
<sequence length="992" mass="111888">KISGVVKDRNGAPLPGVAVVLKGTTVGTATDMEGKYALTLPEGNYTLVFSMLGMKVREELVGDRTEVNVVMEEDATEMDEVVVTGIFKKARESYTGAVSSIDGEELQMFRGQNLLQTLKNIDVSINLMADNINGSNPNRMPQINIRGNSSLPMDVAEYNQEANNSVNTPLIIMDGFEIELERLMDYNDEEIESINILKDAAATAIYGSRGSNGVIVVTTKQPEPGKLRVNAEVGIDLEVPDLTSYDLLNAAEKLQLEWDLGLYNNDAAPSNDVWFKEAYAKRVREIAAGTDTDWLSKPLRTGVGSHYNLRMEGGSEEFRWSASASYKDIKGAMKDSYRHNFNASLTLMYKVKNFTFKNQASYAVTKSQESKYGTFSDYVQQQPYNAPYDEDGNVIRMFDGFHANYTGYQNPLYDATLNSFNRSGYRTLTNNFAVEWTPLAGLTVRGQVGISATDNTSDLFLPPEHSTFINDEYYSTEEGFLRRGTYNYSTGRDNTYSGNITVSYTKTFADKHQLYVGLDYALEEQSGYTYNIAAEGFTDENINFLASAQQYARDEGPSGSQSKSRRLGLTGNVNYIFDNRYYVDFSYRVDGSSTFGSKKKYAPFWSVGIGWNLHNEKFLEGTFANILRLKASYGQTGTQQGSEGANTLYTFLTDDYYMNWTGAELQNLGNPYLTWQKTDEFNFGAEVGLWQGRFKGEFNVYSKTTNNLLSNMDLPHSMGFSSYVDNVGEVKNRGWEASATVYLIRDAHRDLNWMVSGQLTYNKNFISKLSDAVKEQNEAYLQEDVDVANLFYEGLPQNGIYVVRSLGIDPSTGREIYLDKDGNRTDTWRASDKVFAGQSDPRYRGIGSTMLMWKGLTFNLSFGFHWGGKLYNQTIVERVEVGRTTLMGQNVDARALYERWMKPGDVVAFKGYDENDTRATSRFVMKDNVLEVQSVSLQWKWDTDWVRKNLRATSVTFGVNMSDLWYWSTVKQERGTSYPFARNIQGSIKFLF</sequence>
<dbReference type="Pfam" id="PF07715">
    <property type="entry name" value="Plug"/>
    <property type="match status" value="1"/>
</dbReference>
<keyword evidence="6 7" id="KW-0998">Cell outer membrane</keyword>
<name>A0A9D1UYF7_9BACT</name>
<feature type="domain" description="TonB-dependent receptor plug" evidence="8">
    <location>
        <begin position="93"/>
        <end position="214"/>
    </location>
</feature>
<dbReference type="PROSITE" id="PS52016">
    <property type="entry name" value="TONB_DEPENDENT_REC_3"/>
    <property type="match status" value="1"/>
</dbReference>
<dbReference type="InterPro" id="IPR039426">
    <property type="entry name" value="TonB-dep_rcpt-like"/>
</dbReference>
<dbReference type="Gene3D" id="2.170.130.10">
    <property type="entry name" value="TonB-dependent receptor, plug domain"/>
    <property type="match status" value="1"/>
</dbReference>
<reference evidence="9" key="1">
    <citation type="journal article" date="2021" name="PeerJ">
        <title>Extensive microbial diversity within the chicken gut microbiome revealed by metagenomics and culture.</title>
        <authorList>
            <person name="Gilroy R."/>
            <person name="Ravi A."/>
            <person name="Getino M."/>
            <person name="Pursley I."/>
            <person name="Horton D.L."/>
            <person name="Alikhan N.F."/>
            <person name="Baker D."/>
            <person name="Gharbi K."/>
            <person name="Hall N."/>
            <person name="Watson M."/>
            <person name="Adriaenssens E.M."/>
            <person name="Foster-Nyarko E."/>
            <person name="Jarju S."/>
            <person name="Secka A."/>
            <person name="Antonio M."/>
            <person name="Oren A."/>
            <person name="Chaudhuri R.R."/>
            <person name="La Ragione R."/>
            <person name="Hildebrand F."/>
            <person name="Pallen M.J."/>
        </authorList>
    </citation>
    <scope>NUCLEOTIDE SEQUENCE</scope>
    <source>
        <strain evidence="9">23274</strain>
    </source>
</reference>
<dbReference type="SUPFAM" id="SSF49464">
    <property type="entry name" value="Carboxypeptidase regulatory domain-like"/>
    <property type="match status" value="1"/>
</dbReference>
<evidence type="ECO:0000313" key="9">
    <source>
        <dbReference type="EMBL" id="HIX02583.1"/>
    </source>
</evidence>
<reference evidence="9" key="2">
    <citation type="submission" date="2021-04" db="EMBL/GenBank/DDBJ databases">
        <authorList>
            <person name="Gilroy R."/>
        </authorList>
    </citation>
    <scope>NUCLEOTIDE SEQUENCE</scope>
    <source>
        <strain evidence="9">23274</strain>
    </source>
</reference>
<dbReference type="AlphaFoldDB" id="A0A9D1UYF7"/>
<dbReference type="Gene3D" id="2.60.40.1120">
    <property type="entry name" value="Carboxypeptidase-like, regulatory domain"/>
    <property type="match status" value="1"/>
</dbReference>
<dbReference type="Proteomes" id="UP000824202">
    <property type="component" value="Unassembled WGS sequence"/>
</dbReference>
<evidence type="ECO:0000256" key="1">
    <source>
        <dbReference type="ARBA" id="ARBA00004571"/>
    </source>
</evidence>
<dbReference type="Pfam" id="PF13715">
    <property type="entry name" value="CarbopepD_reg_2"/>
    <property type="match status" value="1"/>
</dbReference>
<comment type="subcellular location">
    <subcellularLocation>
        <location evidence="1 7">Cell outer membrane</location>
        <topology evidence="1 7">Multi-pass membrane protein</topology>
    </subcellularLocation>
</comment>
<dbReference type="NCBIfam" id="TIGR04056">
    <property type="entry name" value="OMP_RagA_SusC"/>
    <property type="match status" value="1"/>
</dbReference>
<evidence type="ECO:0000256" key="3">
    <source>
        <dbReference type="ARBA" id="ARBA00022452"/>
    </source>
</evidence>
<comment type="caution">
    <text evidence="9">The sequence shown here is derived from an EMBL/GenBank/DDBJ whole genome shotgun (WGS) entry which is preliminary data.</text>
</comment>
<evidence type="ECO:0000259" key="8">
    <source>
        <dbReference type="Pfam" id="PF07715"/>
    </source>
</evidence>
<keyword evidence="5 7" id="KW-0472">Membrane</keyword>
<dbReference type="InterPro" id="IPR023997">
    <property type="entry name" value="TonB-dep_OMP_SusC/RagA_CS"/>
</dbReference>
<accession>A0A9D1UYF7</accession>
<dbReference type="InterPro" id="IPR036942">
    <property type="entry name" value="Beta-barrel_TonB_sf"/>
</dbReference>
<evidence type="ECO:0000256" key="7">
    <source>
        <dbReference type="PROSITE-ProRule" id="PRU01360"/>
    </source>
</evidence>
<organism evidence="9 10">
    <name type="scientific">Candidatus Odoribacter faecigallinarum</name>
    <dbReference type="NCBI Taxonomy" id="2838706"/>
    <lineage>
        <taxon>Bacteria</taxon>
        <taxon>Pseudomonadati</taxon>
        <taxon>Bacteroidota</taxon>
        <taxon>Bacteroidia</taxon>
        <taxon>Bacteroidales</taxon>
        <taxon>Odoribacteraceae</taxon>
        <taxon>Odoribacter</taxon>
    </lineage>
</organism>
<comment type="similarity">
    <text evidence="7">Belongs to the TonB-dependent receptor family.</text>
</comment>
<dbReference type="InterPro" id="IPR023996">
    <property type="entry name" value="TonB-dep_OMP_SusC/RagA"/>
</dbReference>
<keyword evidence="4 7" id="KW-0812">Transmembrane</keyword>
<gene>
    <name evidence="9" type="ORF">H9863_00490</name>
</gene>
<protein>
    <submittedName>
        <fullName evidence="9">SusC/RagA family TonB-linked outer membrane protein</fullName>
    </submittedName>
</protein>
<feature type="non-terminal residue" evidence="9">
    <location>
        <position position="1"/>
    </location>
</feature>
<dbReference type="InterPro" id="IPR008969">
    <property type="entry name" value="CarboxyPept-like_regulatory"/>
</dbReference>
<evidence type="ECO:0000256" key="6">
    <source>
        <dbReference type="ARBA" id="ARBA00023237"/>
    </source>
</evidence>
<keyword evidence="3 7" id="KW-1134">Transmembrane beta strand</keyword>
<dbReference type="SUPFAM" id="SSF56935">
    <property type="entry name" value="Porins"/>
    <property type="match status" value="1"/>
</dbReference>
<evidence type="ECO:0000313" key="10">
    <source>
        <dbReference type="Proteomes" id="UP000824202"/>
    </source>
</evidence>
<evidence type="ECO:0000256" key="2">
    <source>
        <dbReference type="ARBA" id="ARBA00022448"/>
    </source>
</evidence>
<dbReference type="EMBL" id="DXFT01000010">
    <property type="protein sequence ID" value="HIX02583.1"/>
    <property type="molecule type" value="Genomic_DNA"/>
</dbReference>
<evidence type="ECO:0000256" key="5">
    <source>
        <dbReference type="ARBA" id="ARBA00023136"/>
    </source>
</evidence>
<proteinExistence type="inferred from homology"/>
<evidence type="ECO:0000256" key="4">
    <source>
        <dbReference type="ARBA" id="ARBA00022692"/>
    </source>
</evidence>